<accession>A0A061EK76</accession>
<dbReference type="InterPro" id="IPR033133">
    <property type="entry name" value="PUM-HD"/>
</dbReference>
<comment type="subcellular location">
    <subcellularLocation>
        <location evidence="1">Cytoplasm</location>
    </subcellularLocation>
</comment>
<name>A0A061EK76_THECC</name>
<dbReference type="SMART" id="SM00025">
    <property type="entry name" value="Pumilio"/>
    <property type="match status" value="7"/>
</dbReference>
<dbReference type="PANTHER" id="PTHR12537:SF137">
    <property type="entry name" value="PUMILIO HOMOLOG 16-RELATED"/>
    <property type="match status" value="1"/>
</dbReference>
<gene>
    <name evidence="8" type="ORF">TCM_020295</name>
</gene>
<dbReference type="EMBL" id="CM001882">
    <property type="protein sequence ID" value="EOY05251.1"/>
    <property type="molecule type" value="Genomic_DNA"/>
</dbReference>
<dbReference type="Gene3D" id="1.25.10.10">
    <property type="entry name" value="Leucine-rich Repeat Variant"/>
    <property type="match status" value="1"/>
</dbReference>
<feature type="domain" description="PUM-HD" evidence="7">
    <location>
        <begin position="247"/>
        <end position="587"/>
    </location>
</feature>
<dbReference type="PROSITE" id="PS50302">
    <property type="entry name" value="PUM"/>
    <property type="match status" value="2"/>
</dbReference>
<reference evidence="8 9" key="1">
    <citation type="journal article" date="2013" name="Genome Biol.">
        <title>The genome sequence of the most widely cultivated cacao type and its use to identify candidate genes regulating pod color.</title>
        <authorList>
            <person name="Motamayor J.C."/>
            <person name="Mockaitis K."/>
            <person name="Schmutz J."/>
            <person name="Haiminen N."/>
            <person name="Iii D.L."/>
            <person name="Cornejo O."/>
            <person name="Findley S.D."/>
            <person name="Zheng P."/>
            <person name="Utro F."/>
            <person name="Royaert S."/>
            <person name="Saski C."/>
            <person name="Jenkins J."/>
            <person name="Podicheti R."/>
            <person name="Zhao M."/>
            <person name="Scheffler B.E."/>
            <person name="Stack J.C."/>
            <person name="Feltus F.A."/>
            <person name="Mustiga G.M."/>
            <person name="Amores F."/>
            <person name="Phillips W."/>
            <person name="Marelli J.P."/>
            <person name="May G.D."/>
            <person name="Shapiro H."/>
            <person name="Ma J."/>
            <person name="Bustamante C.D."/>
            <person name="Schnell R.J."/>
            <person name="Main D."/>
            <person name="Gilbert D."/>
            <person name="Parida L."/>
            <person name="Kuhn D.N."/>
        </authorList>
    </citation>
    <scope>NUCLEOTIDE SEQUENCE [LARGE SCALE GENOMIC DNA]</scope>
    <source>
        <strain evidence="9">cv. Matina 1-6</strain>
    </source>
</reference>
<dbReference type="SUPFAM" id="SSF48371">
    <property type="entry name" value="ARM repeat"/>
    <property type="match status" value="1"/>
</dbReference>
<dbReference type="PROSITE" id="PS50303">
    <property type="entry name" value="PUM_HD"/>
    <property type="match status" value="1"/>
</dbReference>
<dbReference type="InterPro" id="IPR001313">
    <property type="entry name" value="Pumilio_RNA-bd_rpt"/>
</dbReference>
<dbReference type="AlphaFoldDB" id="A0A061EK76"/>
<dbReference type="GO" id="GO:0006417">
    <property type="term" value="P:regulation of translation"/>
    <property type="evidence" value="ECO:0007669"/>
    <property type="project" value="UniProtKB-KW"/>
</dbReference>
<evidence type="ECO:0000256" key="3">
    <source>
        <dbReference type="ARBA" id="ARBA00022737"/>
    </source>
</evidence>
<evidence type="ECO:0000313" key="9">
    <source>
        <dbReference type="Proteomes" id="UP000026915"/>
    </source>
</evidence>
<evidence type="ECO:0000313" key="8">
    <source>
        <dbReference type="EMBL" id="EOY05251.1"/>
    </source>
</evidence>
<dbReference type="OMA" id="EKICVKA"/>
<dbReference type="PANTHER" id="PTHR12537">
    <property type="entry name" value="RNA BINDING PROTEIN PUMILIO-RELATED"/>
    <property type="match status" value="1"/>
</dbReference>
<feature type="repeat" description="Pumilio" evidence="6">
    <location>
        <begin position="522"/>
        <end position="563"/>
    </location>
</feature>
<dbReference type="InterPro" id="IPR011989">
    <property type="entry name" value="ARM-like"/>
</dbReference>
<evidence type="ECO:0000256" key="6">
    <source>
        <dbReference type="PROSITE-ProRule" id="PRU00317"/>
    </source>
</evidence>
<keyword evidence="2" id="KW-0963">Cytoplasm</keyword>
<evidence type="ECO:0000256" key="4">
    <source>
        <dbReference type="ARBA" id="ARBA00022845"/>
    </source>
</evidence>
<dbReference type="eggNOG" id="KOG2049">
    <property type="taxonomic scope" value="Eukaryota"/>
</dbReference>
<dbReference type="Pfam" id="PF00806">
    <property type="entry name" value="PUF"/>
    <property type="match status" value="5"/>
</dbReference>
<organism evidence="8 9">
    <name type="scientific">Theobroma cacao</name>
    <name type="common">Cacao</name>
    <name type="synonym">Cocoa</name>
    <dbReference type="NCBI Taxonomy" id="3641"/>
    <lineage>
        <taxon>Eukaryota</taxon>
        <taxon>Viridiplantae</taxon>
        <taxon>Streptophyta</taxon>
        <taxon>Embryophyta</taxon>
        <taxon>Tracheophyta</taxon>
        <taxon>Spermatophyta</taxon>
        <taxon>Magnoliopsida</taxon>
        <taxon>eudicotyledons</taxon>
        <taxon>Gunneridae</taxon>
        <taxon>Pentapetalae</taxon>
        <taxon>rosids</taxon>
        <taxon>malvids</taxon>
        <taxon>Malvales</taxon>
        <taxon>Malvaceae</taxon>
        <taxon>Byttnerioideae</taxon>
        <taxon>Theobroma</taxon>
    </lineage>
</organism>
<dbReference type="GO" id="GO:0005737">
    <property type="term" value="C:cytoplasm"/>
    <property type="evidence" value="ECO:0000318"/>
    <property type="project" value="GO_Central"/>
</dbReference>
<dbReference type="InterPro" id="IPR016024">
    <property type="entry name" value="ARM-type_fold"/>
</dbReference>
<dbReference type="HOGENOM" id="CLU_525211_0_0_1"/>
<dbReference type="Proteomes" id="UP000026915">
    <property type="component" value="Chromosome 4"/>
</dbReference>
<evidence type="ECO:0000259" key="7">
    <source>
        <dbReference type="PROSITE" id="PS50303"/>
    </source>
</evidence>
<sequence>MKIFFCIQKICINPYFYLYYIVYLKTMADDLKNIAKRKTRILIEVARDLCKSILDKRNLYYFFINYFFNQLSAKNRIYILNNSMENSADPESSNSRASTDSTFLETLQLSIGNLCLKNGKVEIDGSAPTQGNRASSSLPLNGSLTSILRGPGLNKRESMLSSSKKVSILPSLSHMNLNGVGYQPYGFSENLTGKTLNTEYGFEEPYLHNLTSKGWKDSLISNVNLFSGLYKEKENPCLPSHPEAVTTGGNLSRSGFNMSNKSSGGFQNLRGNQIIILAMTEGGSTYFQDLVLLKDPRITQLIFEGVIEYIFQLMTDQYGRYLFQKLIELENEIQLRMIVEKLTNSNGDIFYTSIHRYGTYSIKKLIQVLEKSPLVTEVVKALCNNFWDLMVNPTGRYVIMECLDVVDSQKNDLLYIEAIDKCLQLATHERGCISLNSFISRIKGPRRDQLLNLICDHVVYLSQDPAGNFVVQHVLGLQKPFVIDKICVKLKGYYVKLSLQKGGSHLVEDCLKSSGMDHVLHEFLLSNQLLQVAKDRYGNYVLQTALRETMKTGSPLHGSLLMKLRSYLKSLQHGYGRNVLTLMTAQFKKA</sequence>
<dbReference type="InParanoid" id="A0A061EK76"/>
<keyword evidence="9" id="KW-1185">Reference proteome</keyword>
<evidence type="ECO:0000256" key="1">
    <source>
        <dbReference type="ARBA" id="ARBA00004496"/>
    </source>
</evidence>
<keyword evidence="5" id="KW-0694">RNA-binding</keyword>
<dbReference type="GO" id="GO:0003729">
    <property type="term" value="F:mRNA binding"/>
    <property type="evidence" value="ECO:0000318"/>
    <property type="project" value="GO_Central"/>
</dbReference>
<protein>
    <recommendedName>
        <fullName evidence="7">PUM-HD domain-containing protein</fullName>
    </recommendedName>
</protein>
<evidence type="ECO:0000256" key="2">
    <source>
        <dbReference type="ARBA" id="ARBA00022490"/>
    </source>
</evidence>
<evidence type="ECO:0000256" key="5">
    <source>
        <dbReference type="ARBA" id="ARBA00022884"/>
    </source>
</evidence>
<keyword evidence="4" id="KW-0810">Translation regulation</keyword>
<dbReference type="Gramene" id="EOY05251">
    <property type="protein sequence ID" value="EOY05251"/>
    <property type="gene ID" value="TCM_020295"/>
</dbReference>
<feature type="repeat" description="Pumilio" evidence="6">
    <location>
        <begin position="305"/>
        <end position="340"/>
    </location>
</feature>
<proteinExistence type="predicted"/>
<dbReference type="GO" id="GO:0010608">
    <property type="term" value="P:post-transcriptional regulation of gene expression"/>
    <property type="evidence" value="ECO:0000318"/>
    <property type="project" value="GO_Central"/>
</dbReference>
<keyword evidence="3" id="KW-0677">Repeat</keyword>